<proteinExistence type="predicted"/>
<dbReference type="HOGENOM" id="CLU_020336_18_1_1"/>
<dbReference type="SUPFAM" id="SSF53474">
    <property type="entry name" value="alpha/beta-Hydrolases"/>
    <property type="match status" value="1"/>
</dbReference>
<organism evidence="2 3">
    <name type="scientific">Moniliophthora roreri (strain MCA 2997)</name>
    <name type="common">Cocoa frosty pod rot fungus</name>
    <name type="synonym">Crinipellis roreri</name>
    <dbReference type="NCBI Taxonomy" id="1381753"/>
    <lineage>
        <taxon>Eukaryota</taxon>
        <taxon>Fungi</taxon>
        <taxon>Dikarya</taxon>
        <taxon>Basidiomycota</taxon>
        <taxon>Agaricomycotina</taxon>
        <taxon>Agaricomycetes</taxon>
        <taxon>Agaricomycetidae</taxon>
        <taxon>Agaricales</taxon>
        <taxon>Marasmiineae</taxon>
        <taxon>Marasmiaceae</taxon>
        <taxon>Moniliophthora</taxon>
    </lineage>
</organism>
<dbReference type="Proteomes" id="UP000017559">
    <property type="component" value="Unassembled WGS sequence"/>
</dbReference>
<dbReference type="Gene3D" id="3.40.50.1820">
    <property type="entry name" value="alpha/beta hydrolase"/>
    <property type="match status" value="1"/>
</dbReference>
<dbReference type="InterPro" id="IPR029058">
    <property type="entry name" value="AB_hydrolase_fold"/>
</dbReference>
<comment type="caution">
    <text evidence="2">The sequence shown here is derived from an EMBL/GenBank/DDBJ whole genome shotgun (WGS) entry which is preliminary data.</text>
</comment>
<evidence type="ECO:0000259" key="1">
    <source>
        <dbReference type="Pfam" id="PF12697"/>
    </source>
</evidence>
<evidence type="ECO:0000313" key="2">
    <source>
        <dbReference type="EMBL" id="ESK87302.1"/>
    </source>
</evidence>
<keyword evidence="3" id="KW-1185">Reference proteome</keyword>
<keyword evidence="2" id="KW-0378">Hydrolase</keyword>
<dbReference type="KEGG" id="mrr:Moror_5742"/>
<evidence type="ECO:0000313" key="3">
    <source>
        <dbReference type="Proteomes" id="UP000017559"/>
    </source>
</evidence>
<name>V2X0F4_MONRO</name>
<gene>
    <name evidence="2" type="ORF">Moror_5742</name>
</gene>
<reference evidence="2 3" key="1">
    <citation type="journal article" date="2014" name="BMC Genomics">
        <title>Genome and secretome analysis of the hemibiotrophic fungal pathogen, Moniliophthora roreri, which causes frosty pod rot disease of cacao: mechanisms of the biotrophic and necrotrophic phases.</title>
        <authorList>
            <person name="Meinhardt L.W."/>
            <person name="Costa G.G.L."/>
            <person name="Thomazella D.P.T."/>
            <person name="Teixeira P.J.P.L."/>
            <person name="Carazzolle M.F."/>
            <person name="Schuster S.C."/>
            <person name="Carlson J.E."/>
            <person name="Guiltinan M.J."/>
            <person name="Mieczkowski P."/>
            <person name="Farmer A."/>
            <person name="Ramaraj T."/>
            <person name="Crozier J."/>
            <person name="Davis R.E."/>
            <person name="Shao J."/>
            <person name="Melnick R.L."/>
            <person name="Pereira G.A.G."/>
            <person name="Bailey B.A."/>
        </authorList>
    </citation>
    <scope>NUCLEOTIDE SEQUENCE [LARGE SCALE GENOMIC DNA]</scope>
    <source>
        <strain evidence="2 3">MCA 2997</strain>
    </source>
</reference>
<dbReference type="EMBL" id="AWSO01000809">
    <property type="protein sequence ID" value="ESK87302.1"/>
    <property type="molecule type" value="Genomic_DNA"/>
</dbReference>
<sequence length="256" mass="28171">MVDIISKTDILVYEKQFEDEGLRRELYLIRYDPRGHGQSVMPEAMEGHSSKLYADDFACVCKAFNVVRPVVGGWSLAGAIITDICTHLGSEAISGAIFIAALPYLGPILGKIVHPAILAHVPGIQSKDDVAAHKAVMLKFGESLFIDPKKIPIQTLFAWLGATMLQPPVVSRLVLERPQDPGKLFEAGEKGLKVLFIHGNQDAHRIGGMAVVDELREYFRECDVVSFENAGDAFFYEKPLETNKALLAFTKKVTSS</sequence>
<dbReference type="InterPro" id="IPR000073">
    <property type="entry name" value="AB_hydrolase_1"/>
</dbReference>
<dbReference type="AlphaFoldDB" id="V2X0F4"/>
<dbReference type="OrthoDB" id="408373at2759"/>
<dbReference type="GO" id="GO:0016787">
    <property type="term" value="F:hydrolase activity"/>
    <property type="evidence" value="ECO:0007669"/>
    <property type="project" value="UniProtKB-KW"/>
</dbReference>
<dbReference type="Pfam" id="PF12697">
    <property type="entry name" value="Abhydrolase_6"/>
    <property type="match status" value="1"/>
</dbReference>
<protein>
    <submittedName>
        <fullName evidence="2">Alpha beta hydrolase fold protein</fullName>
    </submittedName>
</protein>
<accession>V2X0F4</accession>
<feature type="domain" description="AB hydrolase-1" evidence="1">
    <location>
        <begin position="24"/>
        <end position="243"/>
    </location>
</feature>